<gene>
    <name evidence="6" type="ORF">B7R54_13650</name>
</gene>
<dbReference type="Gene3D" id="1.10.10.10">
    <property type="entry name" value="Winged helix-like DNA-binding domain superfamily/Winged helix DNA-binding domain"/>
    <property type="match status" value="1"/>
</dbReference>
<keyword evidence="2" id="KW-0238">DNA-binding</keyword>
<evidence type="ECO:0000256" key="4">
    <source>
        <dbReference type="SAM" id="MobiDB-lite"/>
    </source>
</evidence>
<evidence type="ECO:0000313" key="6">
    <source>
        <dbReference type="EMBL" id="RFA10138.1"/>
    </source>
</evidence>
<dbReference type="Pfam" id="PF00392">
    <property type="entry name" value="GntR"/>
    <property type="match status" value="1"/>
</dbReference>
<feature type="domain" description="HTH gntR-type" evidence="5">
    <location>
        <begin position="34"/>
        <end position="102"/>
    </location>
</feature>
<dbReference type="GO" id="GO:0045892">
    <property type="term" value="P:negative regulation of DNA-templated transcription"/>
    <property type="evidence" value="ECO:0007669"/>
    <property type="project" value="TreeGrafter"/>
</dbReference>
<dbReference type="EMBL" id="NBWZ01000001">
    <property type="protein sequence ID" value="RFA10138.1"/>
    <property type="molecule type" value="Genomic_DNA"/>
</dbReference>
<dbReference type="SUPFAM" id="SSF46785">
    <property type="entry name" value="Winged helix' DNA-binding domain"/>
    <property type="match status" value="1"/>
</dbReference>
<dbReference type="InterPro" id="IPR000524">
    <property type="entry name" value="Tscrpt_reg_HTH_GntR"/>
</dbReference>
<dbReference type="SMART" id="SM00866">
    <property type="entry name" value="UTRA"/>
    <property type="match status" value="1"/>
</dbReference>
<dbReference type="InterPro" id="IPR036390">
    <property type="entry name" value="WH_DNA-bd_sf"/>
</dbReference>
<dbReference type="Proteomes" id="UP000256486">
    <property type="component" value="Unassembled WGS sequence"/>
</dbReference>
<dbReference type="PANTHER" id="PTHR44846:SF1">
    <property type="entry name" value="MANNOSYL-D-GLYCERATE TRANSPORT_METABOLISM SYSTEM REPRESSOR MNGR-RELATED"/>
    <property type="match status" value="1"/>
</dbReference>
<dbReference type="InterPro" id="IPR011663">
    <property type="entry name" value="UTRA"/>
</dbReference>
<reference evidence="6 7" key="1">
    <citation type="submission" date="2017-04" db="EMBL/GenBank/DDBJ databases">
        <title>Comparative genome analysis of Subtercola boreus.</title>
        <authorList>
            <person name="Cho Y.-J."/>
            <person name="Cho A."/>
            <person name="Kim O.-S."/>
            <person name="Lee J.-I."/>
        </authorList>
    </citation>
    <scope>NUCLEOTIDE SEQUENCE [LARGE SCALE GENOMIC DNA]</scope>
    <source>
        <strain evidence="6 7">K300</strain>
    </source>
</reference>
<dbReference type="GO" id="GO:0003700">
    <property type="term" value="F:DNA-binding transcription factor activity"/>
    <property type="evidence" value="ECO:0007669"/>
    <property type="project" value="InterPro"/>
</dbReference>
<keyword evidence="7" id="KW-1185">Reference proteome</keyword>
<dbReference type="InterPro" id="IPR028978">
    <property type="entry name" value="Chorismate_lyase_/UTRA_dom_sf"/>
</dbReference>
<protein>
    <recommendedName>
        <fullName evidence="5">HTH gntR-type domain-containing protein</fullName>
    </recommendedName>
</protein>
<proteinExistence type="predicted"/>
<evidence type="ECO:0000256" key="1">
    <source>
        <dbReference type="ARBA" id="ARBA00023015"/>
    </source>
</evidence>
<dbReference type="PANTHER" id="PTHR44846">
    <property type="entry name" value="MANNOSYL-D-GLYCERATE TRANSPORT/METABOLISM SYSTEM REPRESSOR MNGR-RELATED"/>
    <property type="match status" value="1"/>
</dbReference>
<dbReference type="Gene3D" id="3.40.1410.10">
    <property type="entry name" value="Chorismate lyase-like"/>
    <property type="match status" value="1"/>
</dbReference>
<evidence type="ECO:0000256" key="2">
    <source>
        <dbReference type="ARBA" id="ARBA00023125"/>
    </source>
</evidence>
<name>A0A3E0VKX6_9MICO</name>
<dbReference type="InterPro" id="IPR050679">
    <property type="entry name" value="Bact_HTH_transcr_reg"/>
</dbReference>
<dbReference type="SUPFAM" id="SSF64288">
    <property type="entry name" value="Chorismate lyase-like"/>
    <property type="match status" value="1"/>
</dbReference>
<dbReference type="PROSITE" id="PS50949">
    <property type="entry name" value="HTH_GNTR"/>
    <property type="match status" value="1"/>
</dbReference>
<accession>A0A3E0VKX6</accession>
<dbReference type="PRINTS" id="PR00035">
    <property type="entry name" value="HTHGNTR"/>
</dbReference>
<dbReference type="CDD" id="cd07377">
    <property type="entry name" value="WHTH_GntR"/>
    <property type="match status" value="1"/>
</dbReference>
<comment type="caution">
    <text evidence="6">The sequence shown here is derived from an EMBL/GenBank/DDBJ whole genome shotgun (WGS) entry which is preliminary data.</text>
</comment>
<dbReference type="AlphaFoldDB" id="A0A3E0VKX6"/>
<keyword evidence="3" id="KW-0804">Transcription</keyword>
<dbReference type="SMART" id="SM00345">
    <property type="entry name" value="HTH_GNTR"/>
    <property type="match status" value="1"/>
</dbReference>
<dbReference type="Pfam" id="PF07702">
    <property type="entry name" value="UTRA"/>
    <property type="match status" value="1"/>
</dbReference>
<feature type="compositionally biased region" description="Basic and acidic residues" evidence="4">
    <location>
        <begin position="16"/>
        <end position="30"/>
    </location>
</feature>
<feature type="region of interest" description="Disordered" evidence="4">
    <location>
        <begin position="1"/>
        <end position="33"/>
    </location>
</feature>
<dbReference type="InterPro" id="IPR036388">
    <property type="entry name" value="WH-like_DNA-bd_sf"/>
</dbReference>
<evidence type="ECO:0000256" key="3">
    <source>
        <dbReference type="ARBA" id="ARBA00023163"/>
    </source>
</evidence>
<keyword evidence="1" id="KW-0805">Transcription regulation</keyword>
<evidence type="ECO:0000259" key="5">
    <source>
        <dbReference type="PROSITE" id="PS50949"/>
    </source>
</evidence>
<dbReference type="GO" id="GO:0003677">
    <property type="term" value="F:DNA binding"/>
    <property type="evidence" value="ECO:0007669"/>
    <property type="project" value="UniProtKB-KW"/>
</dbReference>
<organism evidence="6 7">
    <name type="scientific">Subtercola boreus</name>
    <dbReference type="NCBI Taxonomy" id="120213"/>
    <lineage>
        <taxon>Bacteria</taxon>
        <taxon>Bacillati</taxon>
        <taxon>Actinomycetota</taxon>
        <taxon>Actinomycetes</taxon>
        <taxon>Micrococcales</taxon>
        <taxon>Microbacteriaceae</taxon>
        <taxon>Subtercola</taxon>
    </lineage>
</organism>
<evidence type="ECO:0000313" key="7">
    <source>
        <dbReference type="Proteomes" id="UP000256486"/>
    </source>
</evidence>
<sequence length="277" mass="29847">MSPTLASGRSRHTGLRRLDSRTRLTSERKTPGPVTTAKYVAVREQLRARVSGLAAGTLLPAEPALCAEYGVSRITLRHAVDDLVFERYLTRQHGRGTFVLEPLQRNRYRERFGGAISGFHARQTAEGHTVTTRVLSQRLVSVSASLADDAAAAALGLASTDQVVALARLRFVNGTLHHLVETIVPHGRFPGALDQDFEQDSLYGYLCGAYDLSLERNDLVVSVQPAPAAVADALGVVTGEKLLRVVSTMFDQTGHGVAHGVSHFTPANSSVSFGLHT</sequence>